<comment type="cofactor">
    <cofactor evidence="1">
        <name>Zn(2+)</name>
        <dbReference type="ChEBI" id="CHEBI:29105"/>
    </cofactor>
</comment>
<evidence type="ECO:0000259" key="8">
    <source>
        <dbReference type="Pfam" id="PF00962"/>
    </source>
</evidence>
<sequence length="422" mass="47803">MDDKMDDPQIIFSMPKAELHAHLNGSLSQTTIKKLMDLKTSHQCEDVFQLQTMFATLSEDHNKTLDECFQVFKVIHQLTDSEQSIYIATVDVIKEFSEENVLYLELRTTPRAIDGSFETYVNAVIRAIDDCRKENVPILVKLLLSIDRSKGFDTAKKIVDLTISLGHTRNDVVVGLDVSGNMADSDITDYFPLLFKIKDAGLKLTVHTAEVRNDAEAEAILRLKPDRIGHGTFISPSLTGSSHLIHLLKETNIPVELCLTSNKVCQTVPSFKDHHWKIFFDHGIPFSICTDDKGVFSTSLSQEYLIVMRTFNLPLSLIWSFSLRSLDYTFATETEKIYLSKVWEEWEQNNTDNLQCHLSVKSRLFPRGLHRDLVPKLAVALWIPGGTSVVIVLHQFLKLTLSGTSRTLGAVEFYPIVYHTMP</sequence>
<evidence type="ECO:0000256" key="2">
    <source>
        <dbReference type="ARBA" id="ARBA00006676"/>
    </source>
</evidence>
<dbReference type="PANTHER" id="PTHR11409">
    <property type="entry name" value="ADENOSINE DEAMINASE"/>
    <property type="match status" value="1"/>
</dbReference>
<organism evidence="9 10">
    <name type="scientific">Daphnia magna</name>
    <dbReference type="NCBI Taxonomy" id="35525"/>
    <lineage>
        <taxon>Eukaryota</taxon>
        <taxon>Metazoa</taxon>
        <taxon>Ecdysozoa</taxon>
        <taxon>Arthropoda</taxon>
        <taxon>Crustacea</taxon>
        <taxon>Branchiopoda</taxon>
        <taxon>Diplostraca</taxon>
        <taxon>Cladocera</taxon>
        <taxon>Anomopoda</taxon>
        <taxon>Daphniidae</taxon>
        <taxon>Daphnia</taxon>
    </lineage>
</organism>
<evidence type="ECO:0000256" key="6">
    <source>
        <dbReference type="ARBA" id="ARBA00023080"/>
    </source>
</evidence>
<dbReference type="EMBL" id="JAOYFB010000036">
    <property type="protein sequence ID" value="KAK4020166.1"/>
    <property type="molecule type" value="Genomic_DNA"/>
</dbReference>
<dbReference type="Proteomes" id="UP001234178">
    <property type="component" value="Unassembled WGS sequence"/>
</dbReference>
<dbReference type="InterPro" id="IPR032466">
    <property type="entry name" value="Metal_Hydrolase"/>
</dbReference>
<dbReference type="PANTHER" id="PTHR11409:SF42">
    <property type="entry name" value="ADENOSINE DEAMINASE-LIKE PROTEIN"/>
    <property type="match status" value="1"/>
</dbReference>
<keyword evidence="4" id="KW-0378">Hydrolase</keyword>
<dbReference type="Pfam" id="PF00962">
    <property type="entry name" value="A_deaminase"/>
    <property type="match status" value="1"/>
</dbReference>
<dbReference type="InterPro" id="IPR001365">
    <property type="entry name" value="A_deaminase_dom"/>
</dbReference>
<comment type="catalytic activity">
    <reaction evidence="7">
        <text>N(6)-methyl-AMP + H2O + H(+) = IMP + methylamine</text>
        <dbReference type="Rhea" id="RHEA:16001"/>
        <dbReference type="ChEBI" id="CHEBI:15377"/>
        <dbReference type="ChEBI" id="CHEBI:15378"/>
        <dbReference type="ChEBI" id="CHEBI:58053"/>
        <dbReference type="ChEBI" id="CHEBI:59338"/>
        <dbReference type="ChEBI" id="CHEBI:144842"/>
    </reaction>
    <physiologicalReaction direction="left-to-right" evidence="7">
        <dbReference type="Rhea" id="RHEA:16002"/>
    </physiologicalReaction>
</comment>
<protein>
    <recommendedName>
        <fullName evidence="8">Adenosine deaminase domain-containing protein</fullName>
    </recommendedName>
</protein>
<evidence type="ECO:0000256" key="7">
    <source>
        <dbReference type="ARBA" id="ARBA00048787"/>
    </source>
</evidence>
<proteinExistence type="inferred from homology"/>
<comment type="caution">
    <text evidence="9">The sequence shown here is derived from an EMBL/GenBank/DDBJ whole genome shotgun (WGS) entry which is preliminary data.</text>
</comment>
<dbReference type="CDD" id="cd00443">
    <property type="entry name" value="ADA_AMPD"/>
    <property type="match status" value="1"/>
</dbReference>
<evidence type="ECO:0000256" key="4">
    <source>
        <dbReference type="ARBA" id="ARBA00022801"/>
    </source>
</evidence>
<gene>
    <name evidence="9" type="ORF">OUZ56_002161</name>
</gene>
<keyword evidence="6" id="KW-0546">Nucleotide metabolism</keyword>
<keyword evidence="3" id="KW-0479">Metal-binding</keyword>
<feature type="domain" description="Adenosine deaminase" evidence="8">
    <location>
        <begin position="15"/>
        <end position="338"/>
    </location>
</feature>
<accession>A0ABR0A4V2</accession>
<keyword evidence="10" id="KW-1185">Reference proteome</keyword>
<evidence type="ECO:0000256" key="3">
    <source>
        <dbReference type="ARBA" id="ARBA00022723"/>
    </source>
</evidence>
<dbReference type="Gene3D" id="3.20.20.140">
    <property type="entry name" value="Metal-dependent hydrolases"/>
    <property type="match status" value="1"/>
</dbReference>
<evidence type="ECO:0000313" key="10">
    <source>
        <dbReference type="Proteomes" id="UP001234178"/>
    </source>
</evidence>
<dbReference type="InterPro" id="IPR006330">
    <property type="entry name" value="Ado/ade_deaminase"/>
</dbReference>
<comment type="similarity">
    <text evidence="2">Belongs to the metallo-dependent hydrolases superfamily. Adenosine and AMP deaminases family.</text>
</comment>
<evidence type="ECO:0000313" key="9">
    <source>
        <dbReference type="EMBL" id="KAK4020166.1"/>
    </source>
</evidence>
<keyword evidence="5" id="KW-0862">Zinc</keyword>
<reference evidence="9 10" key="1">
    <citation type="journal article" date="2023" name="Nucleic Acids Res.">
        <title>The hologenome of Daphnia magna reveals possible DNA methylation and microbiome-mediated evolution of the host genome.</title>
        <authorList>
            <person name="Chaturvedi A."/>
            <person name="Li X."/>
            <person name="Dhandapani V."/>
            <person name="Marshall H."/>
            <person name="Kissane S."/>
            <person name="Cuenca-Cambronero M."/>
            <person name="Asole G."/>
            <person name="Calvet F."/>
            <person name="Ruiz-Romero M."/>
            <person name="Marangio P."/>
            <person name="Guigo R."/>
            <person name="Rago D."/>
            <person name="Mirbahai L."/>
            <person name="Eastwood N."/>
            <person name="Colbourne J.K."/>
            <person name="Zhou J."/>
            <person name="Mallon E."/>
            <person name="Orsini L."/>
        </authorList>
    </citation>
    <scope>NUCLEOTIDE SEQUENCE [LARGE SCALE GENOMIC DNA]</scope>
    <source>
        <strain evidence="9">LRV0_1</strain>
    </source>
</reference>
<evidence type="ECO:0000256" key="1">
    <source>
        <dbReference type="ARBA" id="ARBA00001947"/>
    </source>
</evidence>
<evidence type="ECO:0000256" key="5">
    <source>
        <dbReference type="ARBA" id="ARBA00022833"/>
    </source>
</evidence>
<dbReference type="SUPFAM" id="SSF51556">
    <property type="entry name" value="Metallo-dependent hydrolases"/>
    <property type="match status" value="1"/>
</dbReference>
<name>A0ABR0A4V2_9CRUS</name>